<proteinExistence type="predicted"/>
<dbReference type="PROSITE" id="PS50088">
    <property type="entry name" value="ANK_REPEAT"/>
    <property type="match status" value="8"/>
</dbReference>
<dbReference type="Pfam" id="PF12796">
    <property type="entry name" value="Ank_2"/>
    <property type="match status" value="4"/>
</dbReference>
<evidence type="ECO:0000313" key="5">
    <source>
        <dbReference type="EMBL" id="VUC37589.1"/>
    </source>
</evidence>
<sequence length="1302" mass="145706">MKSSENPLVSDHSMADDIDHGLDDASGWETSSDMGTPVQSSEADCRSLRKAIENNDAARIESILNADPELLNVSFDCEITEGSQAANLLVTPLAYAVARRQVDVVKFFLVDWGAVDRPTPTKGWSALHLAIRYGYQGSMDLLLNNNPAIDHPDNEGTTPLHLASRYGRVKMAELLLDTGASLDTRDAQGCTPFHVACMYGQLRVLELLWERGSASQLSVENVNFMKPLGLAVINDRRNIVPWLLKNGASMSHPAGKDGKTALHFACSYGLLEMVKLLLKQHANIHLKDAYSNTPLLQSCWDLQPRIFALLRDKGALASDVNINGCNGFHAVIESNEPFGEAHIKLLELLIGTGANINHRDIFGFSPLFHACKGAKTRLIEILLNLGAEINQKTTHNGLTPLMEACCNPSKEPVEVLLRKGADTSPANPHGLTALSLACQKGHLHHIDALMEKGADVAAPDRDGHRPLCAAAISGHTQAMLKILESPRYYPPYPADQTDPASRDIFVADEPHTSEIEEPLLHAVENNTYSTATMLHVIMYWAVAHGRVKLVKECISRDSEALYWKRKEANWLHVAAQHGQPQLITGLLSSVDASKKALGGATPLHLAALSGSLETAACLLERIRLQSRDRPTKEATATAILQRDSRGKSPLSISIYHKFEGINSLFLDEIKEFGTSNKTFRETRPEDAAYILEQLAQYEKPGHEETLKHLLEQWYKVPSSMELPRPIELNSPLDWAVYCSQAPVVWWLLSKEGYSSDHAINNARQLVPYSKDSGIAKILDELLQNPLPALSNVANPVDDPLPELPRPADAKDPALKFRGTIVEMYSDGTIKSTHDPNPTSEDIIYDQGPDRIMEDSTDLDQWHLNALKSKIRESQAASSSLRGSPSAHYSNILPNCYDDDQGTSHRLDRRLQLRWIHLPANKDLVERLSYDSKRSAIDHQALMRHFNRSWTDLAAGGGQRFMKPQCVMPYLTLGHYGPKSREYSHRGGDANTDDSEKQKNPTISQRLRPITHKPLTLDQYYYPTLIDTESRDKDQVLSRYLNAKAMEARHGHFTEGTPTTSAPTRHKKIDEGQSAKILIVDQIWMWIVDEKTIITASTETRQRNENQKQSLLQAVLDNMIYGEKKGSFERPKSVKAMMELILGVATSFFVRKLVPLPENLNGVFKTPLEVFRESLRDVADREILLYQDFLQELKGETKDRQKEDQSPTTHVIKDMPSNPLSTSSEPYSISPEADLLYIIRDIRDELHMLKNLAEDQEMVWKQAFENHELRGCFEYYQPCTPIDIKKSLDDMLFEAETINDSDV</sequence>
<feature type="repeat" description="ANK" evidence="3">
    <location>
        <begin position="155"/>
        <end position="187"/>
    </location>
</feature>
<comment type="caution">
    <text evidence="5">The sequence shown here is derived from an EMBL/GenBank/DDBJ whole genome shotgun (WGS) entry which is preliminary data.</text>
</comment>
<keyword evidence="1" id="KW-0677">Repeat</keyword>
<feature type="repeat" description="ANK" evidence="3">
    <location>
        <begin position="122"/>
        <end position="154"/>
    </location>
</feature>
<reference evidence="5 6" key="1">
    <citation type="submission" date="2019-06" db="EMBL/GenBank/DDBJ databases">
        <authorList>
            <person name="Broberg M."/>
        </authorList>
    </citation>
    <scope>NUCLEOTIDE SEQUENCE [LARGE SCALE GENOMIC DNA]</scope>
</reference>
<keyword evidence="2 3" id="KW-0040">ANK repeat</keyword>
<dbReference type="PRINTS" id="PR01415">
    <property type="entry name" value="ANKYRIN"/>
</dbReference>
<dbReference type="InterPro" id="IPR002110">
    <property type="entry name" value="Ankyrin_rpt"/>
</dbReference>
<feature type="repeat" description="ANK" evidence="3">
    <location>
        <begin position="257"/>
        <end position="289"/>
    </location>
</feature>
<feature type="repeat" description="ANK" evidence="3">
    <location>
        <begin position="188"/>
        <end position="213"/>
    </location>
</feature>
<feature type="repeat" description="ANK" evidence="3">
    <location>
        <begin position="598"/>
        <end position="621"/>
    </location>
</feature>
<feature type="compositionally biased region" description="Basic and acidic residues" evidence="4">
    <location>
        <begin position="978"/>
        <end position="998"/>
    </location>
</feature>
<feature type="repeat" description="ANK" evidence="3">
    <location>
        <begin position="396"/>
        <end position="428"/>
    </location>
</feature>
<evidence type="ECO:0000256" key="1">
    <source>
        <dbReference type="ARBA" id="ARBA00022737"/>
    </source>
</evidence>
<accession>A0ABY6V1T6</accession>
<dbReference type="Proteomes" id="UP000766486">
    <property type="component" value="Unassembled WGS sequence"/>
</dbReference>
<evidence type="ECO:0000256" key="3">
    <source>
        <dbReference type="PROSITE-ProRule" id="PRU00023"/>
    </source>
</evidence>
<dbReference type="EMBL" id="CABFNS010001012">
    <property type="protein sequence ID" value="VUC37589.1"/>
    <property type="molecule type" value="Genomic_DNA"/>
</dbReference>
<feature type="compositionally biased region" description="Polar residues" evidence="4">
    <location>
        <begin position="28"/>
        <end position="42"/>
    </location>
</feature>
<dbReference type="Gene3D" id="1.25.40.20">
    <property type="entry name" value="Ankyrin repeat-containing domain"/>
    <property type="match status" value="4"/>
</dbReference>
<name>A0ABY6V1T6_BIOOC</name>
<feature type="region of interest" description="Disordered" evidence="4">
    <location>
        <begin position="1"/>
        <end position="42"/>
    </location>
</feature>
<dbReference type="Pfam" id="PF00023">
    <property type="entry name" value="Ank"/>
    <property type="match status" value="1"/>
</dbReference>
<organism evidence="5 6">
    <name type="scientific">Bionectria ochroleuca</name>
    <name type="common">Gliocladium roseum</name>
    <dbReference type="NCBI Taxonomy" id="29856"/>
    <lineage>
        <taxon>Eukaryota</taxon>
        <taxon>Fungi</taxon>
        <taxon>Dikarya</taxon>
        <taxon>Ascomycota</taxon>
        <taxon>Pezizomycotina</taxon>
        <taxon>Sordariomycetes</taxon>
        <taxon>Hypocreomycetidae</taxon>
        <taxon>Hypocreales</taxon>
        <taxon>Bionectriaceae</taxon>
        <taxon>Clonostachys</taxon>
    </lineage>
</organism>
<dbReference type="PANTHER" id="PTHR24141">
    <property type="entry name" value="2-5A-DEPENDENT RIBONUCLEASE"/>
    <property type="match status" value="1"/>
</dbReference>
<feature type="repeat" description="ANK" evidence="3">
    <location>
        <begin position="362"/>
        <end position="394"/>
    </location>
</feature>
<feature type="compositionally biased region" description="Basic and acidic residues" evidence="4">
    <location>
        <begin position="13"/>
        <end position="23"/>
    </location>
</feature>
<feature type="region of interest" description="Disordered" evidence="4">
    <location>
        <begin position="978"/>
        <end position="1004"/>
    </location>
</feature>
<keyword evidence="6" id="KW-1185">Reference proteome</keyword>
<evidence type="ECO:0000313" key="6">
    <source>
        <dbReference type="Proteomes" id="UP000766486"/>
    </source>
</evidence>
<dbReference type="Pfam" id="PF13606">
    <property type="entry name" value="Ank_3"/>
    <property type="match status" value="1"/>
</dbReference>
<feature type="region of interest" description="Disordered" evidence="4">
    <location>
        <begin position="1195"/>
        <end position="1225"/>
    </location>
</feature>
<gene>
    <name evidence="5" type="ORF">CLO192961_LOCUS476189</name>
</gene>
<feature type="compositionally biased region" description="Basic and acidic residues" evidence="4">
    <location>
        <begin position="1195"/>
        <end position="1204"/>
    </location>
</feature>
<dbReference type="SUPFAM" id="SSF48403">
    <property type="entry name" value="Ankyrin repeat"/>
    <property type="match status" value="2"/>
</dbReference>
<feature type="repeat" description="ANK" evidence="3">
    <location>
        <begin position="429"/>
        <end position="461"/>
    </location>
</feature>
<dbReference type="PANTHER" id="PTHR24141:SF1">
    <property type="entry name" value="2-5A-DEPENDENT RIBONUCLEASE"/>
    <property type="match status" value="1"/>
</dbReference>
<dbReference type="SMART" id="SM00248">
    <property type="entry name" value="ANK"/>
    <property type="match status" value="15"/>
</dbReference>
<dbReference type="InterPro" id="IPR036770">
    <property type="entry name" value="Ankyrin_rpt-contain_sf"/>
</dbReference>
<dbReference type="PROSITE" id="PS50297">
    <property type="entry name" value="ANK_REP_REGION"/>
    <property type="match status" value="7"/>
</dbReference>
<evidence type="ECO:0000256" key="4">
    <source>
        <dbReference type="SAM" id="MobiDB-lite"/>
    </source>
</evidence>
<protein>
    <submittedName>
        <fullName evidence="5">Uncharacterized protein</fullName>
    </submittedName>
</protein>
<evidence type="ECO:0000256" key="2">
    <source>
        <dbReference type="ARBA" id="ARBA00023043"/>
    </source>
</evidence>